<dbReference type="Pfam" id="PF01549">
    <property type="entry name" value="ShK"/>
    <property type="match status" value="1"/>
</dbReference>
<evidence type="ECO:0000256" key="1">
    <source>
        <dbReference type="PROSITE-ProRule" id="PRU01005"/>
    </source>
</evidence>
<proteinExistence type="predicted"/>
<dbReference type="PROSITE" id="PS51670">
    <property type="entry name" value="SHKT"/>
    <property type="match status" value="1"/>
</dbReference>
<feature type="disulfide bond" evidence="1">
    <location>
        <begin position="28"/>
        <end position="62"/>
    </location>
</feature>
<dbReference type="OrthoDB" id="5783007at2759"/>
<keyword evidence="1" id="KW-1015">Disulfide bond</keyword>
<dbReference type="STRING" id="29170.A0A368G510"/>
<organism evidence="3 4">
    <name type="scientific">Ancylostoma caninum</name>
    <name type="common">Dog hookworm</name>
    <dbReference type="NCBI Taxonomy" id="29170"/>
    <lineage>
        <taxon>Eukaryota</taxon>
        <taxon>Metazoa</taxon>
        <taxon>Ecdysozoa</taxon>
        <taxon>Nematoda</taxon>
        <taxon>Chromadorea</taxon>
        <taxon>Rhabditida</taxon>
        <taxon>Rhabditina</taxon>
        <taxon>Rhabditomorpha</taxon>
        <taxon>Strongyloidea</taxon>
        <taxon>Ancylostomatidae</taxon>
        <taxon>Ancylostomatinae</taxon>
        <taxon>Ancylostoma</taxon>
    </lineage>
</organism>
<feature type="non-terminal residue" evidence="3">
    <location>
        <position position="1"/>
    </location>
</feature>
<comment type="caution">
    <text evidence="1">Lacks conserved residue(s) required for the propagation of feature annotation.</text>
</comment>
<dbReference type="Proteomes" id="UP000252519">
    <property type="component" value="Unassembled WGS sequence"/>
</dbReference>
<evidence type="ECO:0000259" key="2">
    <source>
        <dbReference type="PROSITE" id="PS51670"/>
    </source>
</evidence>
<gene>
    <name evidence="3" type="ORF">ANCCAN_15290</name>
</gene>
<evidence type="ECO:0000313" key="3">
    <source>
        <dbReference type="EMBL" id="RCN38768.1"/>
    </source>
</evidence>
<keyword evidence="4" id="KW-1185">Reference proteome</keyword>
<evidence type="ECO:0000313" key="4">
    <source>
        <dbReference type="Proteomes" id="UP000252519"/>
    </source>
</evidence>
<comment type="caution">
    <text evidence="3">The sequence shown here is derived from an EMBL/GenBank/DDBJ whole genome shotgun (WGS) entry which is preliminary data.</text>
</comment>
<sequence>ISTGHEVPISEAADDNPITTRFHCRGSCCDHHEWCRFWASVGECKSNREWMSDNCQLACGTCRRGRWSGVGFEPKRKANAKVCPRDFHWGMV</sequence>
<dbReference type="EMBL" id="JOJR01000376">
    <property type="protein sequence ID" value="RCN38768.1"/>
    <property type="molecule type" value="Genomic_DNA"/>
</dbReference>
<protein>
    <submittedName>
        <fullName evidence="3">ShTK domain protein</fullName>
    </submittedName>
</protein>
<reference evidence="3 4" key="1">
    <citation type="submission" date="2014-10" db="EMBL/GenBank/DDBJ databases">
        <title>Draft genome of the hookworm Ancylostoma caninum.</title>
        <authorList>
            <person name="Mitreva M."/>
        </authorList>
    </citation>
    <scope>NUCLEOTIDE SEQUENCE [LARGE SCALE GENOMIC DNA]</scope>
    <source>
        <strain evidence="3 4">Baltimore</strain>
    </source>
</reference>
<accession>A0A368G510</accession>
<dbReference type="SMART" id="SM00254">
    <property type="entry name" value="ShKT"/>
    <property type="match status" value="1"/>
</dbReference>
<name>A0A368G510_ANCCA</name>
<dbReference type="AlphaFoldDB" id="A0A368G510"/>
<feature type="domain" description="ShKT" evidence="2">
    <location>
        <begin position="28"/>
        <end position="62"/>
    </location>
</feature>
<dbReference type="InterPro" id="IPR003582">
    <property type="entry name" value="ShKT_dom"/>
</dbReference>